<gene>
    <name evidence="2" type="ORF">PLEPLA_LOCUS5750</name>
</gene>
<evidence type="ECO:0000313" key="3">
    <source>
        <dbReference type="Proteomes" id="UP001153269"/>
    </source>
</evidence>
<keyword evidence="3" id="KW-1185">Reference proteome</keyword>
<keyword evidence="1" id="KW-1133">Transmembrane helix</keyword>
<evidence type="ECO:0000313" key="2">
    <source>
        <dbReference type="EMBL" id="CAB1417928.1"/>
    </source>
</evidence>
<dbReference type="EMBL" id="CADEAL010000292">
    <property type="protein sequence ID" value="CAB1417928.1"/>
    <property type="molecule type" value="Genomic_DNA"/>
</dbReference>
<dbReference type="Proteomes" id="UP001153269">
    <property type="component" value="Unassembled WGS sequence"/>
</dbReference>
<reference evidence="2" key="1">
    <citation type="submission" date="2020-03" db="EMBL/GenBank/DDBJ databases">
        <authorList>
            <person name="Weist P."/>
        </authorList>
    </citation>
    <scope>NUCLEOTIDE SEQUENCE</scope>
</reference>
<accession>A0A9N7TUH6</accession>
<protein>
    <submittedName>
        <fullName evidence="2">Uncharacterized protein</fullName>
    </submittedName>
</protein>
<dbReference type="AlphaFoldDB" id="A0A9N7TUH6"/>
<name>A0A9N7TUH6_PLEPL</name>
<comment type="caution">
    <text evidence="2">The sequence shown here is derived from an EMBL/GenBank/DDBJ whole genome shotgun (WGS) entry which is preliminary data.</text>
</comment>
<evidence type="ECO:0000256" key="1">
    <source>
        <dbReference type="SAM" id="Phobius"/>
    </source>
</evidence>
<keyword evidence="1" id="KW-0812">Transmembrane</keyword>
<feature type="transmembrane region" description="Helical" evidence="1">
    <location>
        <begin position="92"/>
        <end position="110"/>
    </location>
</feature>
<sequence>MSSWEPDYYEYVGSRRNIHHVSPVANSTGVGRGLEQRWSSDLRNHVTDNREIWHHGHWLCGSCNAHRPHCPSCLTETTHRRAVTWWSPDHPGMKVILILLLFCVTYLLFVTN</sequence>
<keyword evidence="1" id="KW-0472">Membrane</keyword>
<organism evidence="2 3">
    <name type="scientific">Pleuronectes platessa</name>
    <name type="common">European plaice</name>
    <dbReference type="NCBI Taxonomy" id="8262"/>
    <lineage>
        <taxon>Eukaryota</taxon>
        <taxon>Metazoa</taxon>
        <taxon>Chordata</taxon>
        <taxon>Craniata</taxon>
        <taxon>Vertebrata</taxon>
        <taxon>Euteleostomi</taxon>
        <taxon>Actinopterygii</taxon>
        <taxon>Neopterygii</taxon>
        <taxon>Teleostei</taxon>
        <taxon>Neoteleostei</taxon>
        <taxon>Acanthomorphata</taxon>
        <taxon>Carangaria</taxon>
        <taxon>Pleuronectiformes</taxon>
        <taxon>Pleuronectoidei</taxon>
        <taxon>Pleuronectidae</taxon>
        <taxon>Pleuronectes</taxon>
    </lineage>
</organism>
<proteinExistence type="predicted"/>